<proteinExistence type="predicted"/>
<dbReference type="InterPro" id="IPR049012">
    <property type="entry name" value="Mutator_transp_dom"/>
</dbReference>
<evidence type="ECO:0000313" key="3">
    <source>
        <dbReference type="RefSeq" id="XP_028966504.1"/>
    </source>
</evidence>
<accession>A0AAJ7SDI6</accession>
<gene>
    <name evidence="3" type="primary">LOC108863812</name>
</gene>
<dbReference type="Proteomes" id="UP000694867">
    <property type="component" value="Unplaced"/>
</dbReference>
<evidence type="ECO:0000313" key="2">
    <source>
        <dbReference type="Proteomes" id="UP000694867"/>
    </source>
</evidence>
<keyword evidence="2" id="KW-1185">Reference proteome</keyword>
<name>A0AAJ7SDI6_9ACAR</name>
<dbReference type="Pfam" id="PF20700">
    <property type="entry name" value="Mutator"/>
    <property type="match status" value="1"/>
</dbReference>
<sequence length="201" mass="22467">MFCTLMELRPFHQENYDGACSDIGKAAANVAKICMEKASREELQRTTEARAFQDPRAVAVSVDCAWARRGFSSLFGPVAVVGERSNKVLDVTVKSLHFSICPRWRSDQESAEFDDLMEEHSPECQINHEGSSGSMESRGAVELFQRSLETRGLIHKHYIGDGNSAETVIARIIDMNKRPMPNMDSVMLRLARLAESESAKK</sequence>
<protein>
    <submittedName>
        <fullName evidence="3">Uncharacterized protein LOC108863812</fullName>
    </submittedName>
</protein>
<dbReference type="KEGG" id="goe:108863812"/>
<dbReference type="RefSeq" id="XP_028966504.1">
    <property type="nucleotide sequence ID" value="XM_029110671.1"/>
</dbReference>
<reference evidence="3" key="1">
    <citation type="submission" date="2025-08" db="UniProtKB">
        <authorList>
            <consortium name="RefSeq"/>
        </authorList>
    </citation>
    <scope>IDENTIFICATION</scope>
</reference>
<dbReference type="GeneID" id="108863812"/>
<dbReference type="AlphaFoldDB" id="A0AAJ7SDI6"/>
<feature type="domain" description="Mutator-like transposase" evidence="1">
    <location>
        <begin position="2"/>
        <end position="176"/>
    </location>
</feature>
<evidence type="ECO:0000259" key="1">
    <source>
        <dbReference type="Pfam" id="PF20700"/>
    </source>
</evidence>
<organism evidence="2 3">
    <name type="scientific">Galendromus occidentalis</name>
    <name type="common">western predatory mite</name>
    <dbReference type="NCBI Taxonomy" id="34638"/>
    <lineage>
        <taxon>Eukaryota</taxon>
        <taxon>Metazoa</taxon>
        <taxon>Ecdysozoa</taxon>
        <taxon>Arthropoda</taxon>
        <taxon>Chelicerata</taxon>
        <taxon>Arachnida</taxon>
        <taxon>Acari</taxon>
        <taxon>Parasitiformes</taxon>
        <taxon>Mesostigmata</taxon>
        <taxon>Gamasina</taxon>
        <taxon>Phytoseioidea</taxon>
        <taxon>Phytoseiidae</taxon>
        <taxon>Typhlodrominae</taxon>
        <taxon>Galendromus</taxon>
    </lineage>
</organism>